<reference evidence="2 3" key="1">
    <citation type="submission" date="2016-07" db="EMBL/GenBank/DDBJ databases">
        <title>Pervasive Adenine N6-methylation of Active Genes in Fungi.</title>
        <authorList>
            <consortium name="DOE Joint Genome Institute"/>
            <person name="Mondo S.J."/>
            <person name="Dannebaum R.O."/>
            <person name="Kuo R.C."/>
            <person name="Labutti K."/>
            <person name="Haridas S."/>
            <person name="Kuo A."/>
            <person name="Salamov A."/>
            <person name="Ahrendt S.R."/>
            <person name="Lipzen A."/>
            <person name="Sullivan W."/>
            <person name="Andreopoulos W.B."/>
            <person name="Clum A."/>
            <person name="Lindquist E."/>
            <person name="Daum C."/>
            <person name="Ramamoorthy G.K."/>
            <person name="Gryganskyi A."/>
            <person name="Culley D."/>
            <person name="Magnuson J.K."/>
            <person name="James T.Y."/>
            <person name="O'Malley M.A."/>
            <person name="Stajich J.E."/>
            <person name="Spatafora J.W."/>
            <person name="Visel A."/>
            <person name="Grigoriev I.V."/>
        </authorList>
    </citation>
    <scope>NUCLEOTIDE SEQUENCE [LARGE SCALE GENOMIC DNA]</scope>
    <source>
        <strain evidence="2 3">CBS 931.73</strain>
    </source>
</reference>
<dbReference type="AlphaFoldDB" id="A0A1Y1ZAT2"/>
<accession>A0A1Y1ZAT2</accession>
<dbReference type="STRING" id="1314790.A0A1Y1ZAT2"/>
<name>A0A1Y1ZAT2_9FUNG</name>
<dbReference type="InterPro" id="IPR014752">
    <property type="entry name" value="Arrestin-like_C"/>
</dbReference>
<protein>
    <recommendedName>
        <fullName evidence="1">Arrestin C-terminal-like domain-containing protein</fullName>
    </recommendedName>
</protein>
<dbReference type="OrthoDB" id="2333384at2759"/>
<evidence type="ECO:0000313" key="2">
    <source>
        <dbReference type="EMBL" id="ORY07107.1"/>
    </source>
</evidence>
<comment type="caution">
    <text evidence="2">The sequence shown here is derived from an EMBL/GenBank/DDBJ whole genome shotgun (WGS) entry which is preliminary data.</text>
</comment>
<dbReference type="GO" id="GO:0005886">
    <property type="term" value="C:plasma membrane"/>
    <property type="evidence" value="ECO:0007669"/>
    <property type="project" value="TreeGrafter"/>
</dbReference>
<gene>
    <name evidence="2" type="ORF">K493DRAFT_366970</name>
</gene>
<dbReference type="GO" id="GO:0005829">
    <property type="term" value="C:cytosol"/>
    <property type="evidence" value="ECO:0007669"/>
    <property type="project" value="TreeGrafter"/>
</dbReference>
<dbReference type="PANTHER" id="PTHR11188">
    <property type="entry name" value="ARRESTIN DOMAIN CONTAINING PROTEIN"/>
    <property type="match status" value="1"/>
</dbReference>
<proteinExistence type="predicted"/>
<dbReference type="GO" id="GO:0070086">
    <property type="term" value="P:ubiquitin-dependent endocytosis"/>
    <property type="evidence" value="ECO:0007669"/>
    <property type="project" value="TreeGrafter"/>
</dbReference>
<sequence>MIYEEILQVRLNNEVVVMHGSPEDSVGSVVSGFVLFTPSKSIKVRYICLKLQGTLSLENSQELYGAYRTLTQDKLLLLGPGIGYHCFEAQQQYRFDFELPLKGSLPETVEVPYGRILYQVSVTVVRPFPFTNIRRHRSFRVERVYLPTEVPEISNHSSGIWGKFIYYHISVPQAIATIGNTLTITAKYVFKSYSLKLDKISLRLMEITTYRHPTTMIETYECTQLARGKKNFSEMRSKHELCIRERITIKIPTLSGCNCETNFISVSHKLMVKTRFIGNDNRKWSAMVEIPVVLQSPIQHELSCSPPRYSNISAEFFGATPPPAYESKETITCTCFPQVPNLKRKCGCIFHVDQTQIDGNLAIQMAVSNHRYVHHL</sequence>
<dbReference type="SUPFAM" id="SSF81296">
    <property type="entry name" value="E set domains"/>
    <property type="match status" value="1"/>
</dbReference>
<dbReference type="InterPro" id="IPR050357">
    <property type="entry name" value="Arrestin_domain-protein"/>
</dbReference>
<dbReference type="EMBL" id="MCFE01000011">
    <property type="protein sequence ID" value="ORY07107.1"/>
    <property type="molecule type" value="Genomic_DNA"/>
</dbReference>
<dbReference type="InParanoid" id="A0A1Y1ZAT2"/>
<dbReference type="Pfam" id="PF02752">
    <property type="entry name" value="Arrestin_C"/>
    <property type="match status" value="1"/>
</dbReference>
<organism evidence="2 3">
    <name type="scientific">Basidiobolus meristosporus CBS 931.73</name>
    <dbReference type="NCBI Taxonomy" id="1314790"/>
    <lineage>
        <taxon>Eukaryota</taxon>
        <taxon>Fungi</taxon>
        <taxon>Fungi incertae sedis</taxon>
        <taxon>Zoopagomycota</taxon>
        <taxon>Entomophthoromycotina</taxon>
        <taxon>Basidiobolomycetes</taxon>
        <taxon>Basidiobolales</taxon>
        <taxon>Basidiobolaceae</taxon>
        <taxon>Basidiobolus</taxon>
    </lineage>
</organism>
<dbReference type="Proteomes" id="UP000193498">
    <property type="component" value="Unassembled WGS sequence"/>
</dbReference>
<dbReference type="InterPro" id="IPR014756">
    <property type="entry name" value="Ig_E-set"/>
</dbReference>
<dbReference type="SMART" id="SM01017">
    <property type="entry name" value="Arrestin_C"/>
    <property type="match status" value="1"/>
</dbReference>
<dbReference type="InterPro" id="IPR011022">
    <property type="entry name" value="Arrestin_C-like"/>
</dbReference>
<dbReference type="GO" id="GO:0030674">
    <property type="term" value="F:protein-macromolecule adaptor activity"/>
    <property type="evidence" value="ECO:0007669"/>
    <property type="project" value="TreeGrafter"/>
</dbReference>
<evidence type="ECO:0000259" key="1">
    <source>
        <dbReference type="SMART" id="SM01017"/>
    </source>
</evidence>
<dbReference type="GO" id="GO:0031625">
    <property type="term" value="F:ubiquitin protein ligase binding"/>
    <property type="evidence" value="ECO:0007669"/>
    <property type="project" value="TreeGrafter"/>
</dbReference>
<dbReference type="PANTHER" id="PTHR11188:SF17">
    <property type="entry name" value="FI21816P1"/>
    <property type="match status" value="1"/>
</dbReference>
<dbReference type="Gene3D" id="2.60.40.640">
    <property type="match status" value="1"/>
</dbReference>
<evidence type="ECO:0000313" key="3">
    <source>
        <dbReference type="Proteomes" id="UP000193498"/>
    </source>
</evidence>
<keyword evidence="3" id="KW-1185">Reference proteome</keyword>
<feature type="domain" description="Arrestin C-terminal-like" evidence="1">
    <location>
        <begin position="161"/>
        <end position="298"/>
    </location>
</feature>